<dbReference type="Gene3D" id="2.60.40.10">
    <property type="entry name" value="Immunoglobulins"/>
    <property type="match status" value="1"/>
</dbReference>
<organism evidence="4 5">
    <name type="scientific">Candidatus Kapaibacterium thiocyanatum</name>
    <dbReference type="NCBI Taxonomy" id="1895771"/>
    <lineage>
        <taxon>Bacteria</taxon>
        <taxon>Pseudomonadati</taxon>
        <taxon>Candidatus Kapaibacteriota</taxon>
        <taxon>Candidatus Kapaibacteriia</taxon>
        <taxon>Candidatus Kapaibacteriales</taxon>
        <taxon>Candidatus Kapaibacteriaceae</taxon>
        <taxon>Candidatus Kapaibacterium</taxon>
    </lineage>
</organism>
<dbReference type="SUPFAM" id="SSF49899">
    <property type="entry name" value="Concanavalin A-like lectins/glucanases"/>
    <property type="match status" value="1"/>
</dbReference>
<keyword evidence="1" id="KW-1015">Disulfide bond</keyword>
<dbReference type="EMBL" id="MKVH01000003">
    <property type="protein sequence ID" value="OJX60802.1"/>
    <property type="molecule type" value="Genomic_DNA"/>
</dbReference>
<gene>
    <name evidence="4" type="ORF">BGO89_04355</name>
</gene>
<dbReference type="Pfam" id="PF09113">
    <property type="entry name" value="N-glycanase_C"/>
    <property type="match status" value="1"/>
</dbReference>
<dbReference type="STRING" id="1895771.BGO89_04355"/>
<dbReference type="InterPro" id="IPR015197">
    <property type="entry name" value="PngaseF_C"/>
</dbReference>
<evidence type="ECO:0000256" key="1">
    <source>
        <dbReference type="ARBA" id="ARBA00023157"/>
    </source>
</evidence>
<dbReference type="InterPro" id="IPR013320">
    <property type="entry name" value="ConA-like_dom_sf"/>
</dbReference>
<dbReference type="InterPro" id="IPR014784">
    <property type="entry name" value="Cu2_ascorb_mOase-like_C"/>
</dbReference>
<dbReference type="Gene3D" id="2.60.120.230">
    <property type="match status" value="2"/>
</dbReference>
<reference evidence="4 5" key="1">
    <citation type="submission" date="2016-09" db="EMBL/GenBank/DDBJ databases">
        <title>Genome-resolved meta-omics ties microbial dynamics to process performance in biotechnology for thiocyanate degradation.</title>
        <authorList>
            <person name="Kantor R.S."/>
            <person name="Huddy R.J."/>
            <person name="Iyer R."/>
            <person name="Thomas B.C."/>
            <person name="Brown C.T."/>
            <person name="Anantharaman K."/>
            <person name="Tringe S."/>
            <person name="Hettich R.L."/>
            <person name="Harrison S.T."/>
            <person name="Banfield J.F."/>
        </authorList>
    </citation>
    <scope>NUCLEOTIDE SEQUENCE [LARGE SCALE GENOMIC DNA]</scope>
    <source>
        <strain evidence="4">59-99</strain>
    </source>
</reference>
<dbReference type="Proteomes" id="UP000184233">
    <property type="component" value="Unassembled WGS sequence"/>
</dbReference>
<name>A0A1M3L5G5_9BACT</name>
<feature type="chain" id="PRO_5012521959" description="Peptide-N-glycosidase F C-terminal domain-containing protein" evidence="2">
    <location>
        <begin position="21"/>
        <end position="1269"/>
    </location>
</feature>
<accession>A0A1M3L5G5</accession>
<dbReference type="InterPro" id="IPR013783">
    <property type="entry name" value="Ig-like_fold"/>
</dbReference>
<proteinExistence type="predicted"/>
<feature type="domain" description="Peptide-N-glycosidase F C-terminal" evidence="3">
    <location>
        <begin position="706"/>
        <end position="828"/>
    </location>
</feature>
<comment type="caution">
    <text evidence="4">The sequence shown here is derived from an EMBL/GenBank/DDBJ whole genome shotgun (WGS) entry which is preliminary data.</text>
</comment>
<evidence type="ECO:0000256" key="2">
    <source>
        <dbReference type="SAM" id="SignalP"/>
    </source>
</evidence>
<dbReference type="AlphaFoldDB" id="A0A1M3L5G5"/>
<dbReference type="Gene3D" id="2.60.120.200">
    <property type="match status" value="1"/>
</dbReference>
<feature type="signal peptide" evidence="2">
    <location>
        <begin position="1"/>
        <end position="20"/>
    </location>
</feature>
<dbReference type="GO" id="GO:0016715">
    <property type="term" value="F:oxidoreductase activity, acting on paired donors, with incorporation or reduction of molecular oxygen, reduced ascorbate as one donor, and incorporation of one atom of oxygen"/>
    <property type="evidence" value="ECO:0007669"/>
    <property type="project" value="InterPro"/>
</dbReference>
<evidence type="ECO:0000259" key="3">
    <source>
        <dbReference type="Pfam" id="PF09113"/>
    </source>
</evidence>
<dbReference type="Pfam" id="PF13385">
    <property type="entry name" value="Laminin_G_3"/>
    <property type="match status" value="1"/>
</dbReference>
<evidence type="ECO:0000313" key="4">
    <source>
        <dbReference type="EMBL" id="OJX60802.1"/>
    </source>
</evidence>
<dbReference type="InterPro" id="IPR008977">
    <property type="entry name" value="PHM/PNGase_F_dom_sf"/>
</dbReference>
<sequence>MRRLLLFLIICLSTAPAIRAGDTIVVKTLTFNDITKRTGTWLFPPAQRYEKVLMYYTLKCDERTTQDRFPCGEWDYLTYTTLTDSTGRFDSTRMAWPSFRVNRTAPPTLTYAGGQSAAVEADKLLRVTDITTVRTDSQNVKKSFVKSGTTVMSGLADRRPTRIQYVWRASELKDAGIVAGAITGLGIDVALPSGVVSDLVIRLRQERNAVLDTLRPDARPFTAVFRGATVNLGVAGKRWLPFHTSFTWDGTSDIVLDWSCAGSTLDGRFNGENVPAGLARIMTASVVAGTFDGVDEVALPGAVGQSLSNAVTVAMWCRGDSRRQPRESNLFEAYDVQGRRVLNVHLPWSNSRVYWDAGIDPSTGNVDRIEKDAVPSSWSGTWNHWAFVKNATTGQMSVYLNGSLFHQGQSLTRSMSGITRMIVGNGTSGAFPGDLMQIAVFNKALDSASIRTLMNGTPSPADTAALQAWYPSFGDNGDRRLVDRSGKRNDASVFGMPVTMPVDATSIVIGGRDPGSRANIGFEQGTFTRRNDTTRVRVNLPLDQTDVIVYGNPTSPRIYPVDSLQYPVAATDTLTVIPADGWVRTFDENGNVVDSTRRTGRVDTLVNAQKIYYSPVVTFEIGRYITPYGIGLDLGPQGFRWVYDVTDYAPLLRENVTLSAGNQQELIDLTFIFIKGTPPRDVVQIDQVWDLGDYGYRGVVEGTALTPVDVALSSQAQTFRMKARSSGHGFSNSTNCAEFCPRHHSITVDGTKRAEWELWKECGSNPVFPQGGTWLIDRTGWCPGAPVDEYDFEMTPWMTPGRTVRLDYGIESDTTGGAWGNWIVCGQLFGYGRANHENDASVYDVIAPNSWEFYGRLNPVCGEPVIVIRNNGRMPLTKCTITYGTKGGAVQTYEWRGDLPFMSMDTVTLPVPVWPKEVGPHRFVAVVSSPNGVADDYAGNDTATTSFSMPPLWYSDFEIQLRTNNSASEQYEWELRRIGGTVVASGSNLESNKLYDLSYTLEDGCYEFELVNKLGYGLDFWFLRDQLGSGSLTFRSRNITLKSFNPDFGNSAWMQFRVGPKPTIVATADTLRFGPVPANTTVEREMRVTPQNSEGLHIDSINIASVRNHFDIVSVTPALRNVDLAFGDTMTIKVSFMRPDDGTTSGSLRIYSNDQRLPVKSVRLVGTAGDPTSVAGDDIVRMHAEVGVVPNPVIGTGEAIVVLDERAAGHRGRVVVRDAMGRDAATLFDAVVTSREFHLPLPPTLAAGMYYLTFESMAVTVSTPFSVVH</sequence>
<evidence type="ECO:0000313" key="5">
    <source>
        <dbReference type="Proteomes" id="UP000184233"/>
    </source>
</evidence>
<keyword evidence="2" id="KW-0732">Signal</keyword>
<dbReference type="SUPFAM" id="SSF49742">
    <property type="entry name" value="PHM/PNGase F"/>
    <property type="match status" value="1"/>
</dbReference>
<protein>
    <recommendedName>
        <fullName evidence="3">Peptide-N-glycosidase F C-terminal domain-containing protein</fullName>
    </recommendedName>
</protein>